<dbReference type="GO" id="GO:0006281">
    <property type="term" value="P:DNA repair"/>
    <property type="evidence" value="ECO:0007669"/>
    <property type="project" value="UniProtKB-UniRule"/>
</dbReference>
<dbReference type="InterPro" id="IPR013849">
    <property type="entry name" value="DNA_helicase_Holl-junc_RuvA_I"/>
</dbReference>
<dbReference type="SUPFAM" id="SSF50249">
    <property type="entry name" value="Nucleic acid-binding proteins"/>
    <property type="match status" value="1"/>
</dbReference>
<evidence type="ECO:0000313" key="8">
    <source>
        <dbReference type="EMBL" id="CAA9209993.1"/>
    </source>
</evidence>
<dbReference type="CDD" id="cd14332">
    <property type="entry name" value="UBA_RuvA_C"/>
    <property type="match status" value="1"/>
</dbReference>
<dbReference type="Pfam" id="PF14520">
    <property type="entry name" value="HHH_5"/>
    <property type="match status" value="1"/>
</dbReference>
<keyword evidence="4 6" id="KW-0233">DNA recombination</keyword>
<evidence type="ECO:0000256" key="3">
    <source>
        <dbReference type="ARBA" id="ARBA00023125"/>
    </source>
</evidence>
<dbReference type="GO" id="GO:0006310">
    <property type="term" value="P:DNA recombination"/>
    <property type="evidence" value="ECO:0007669"/>
    <property type="project" value="UniProtKB-UniRule"/>
</dbReference>
<dbReference type="Gene3D" id="1.10.8.10">
    <property type="entry name" value="DNA helicase RuvA subunit, C-terminal domain"/>
    <property type="match status" value="1"/>
</dbReference>
<dbReference type="InterPro" id="IPR012340">
    <property type="entry name" value="NA-bd_OB-fold"/>
</dbReference>
<feature type="domain" description="Helix-hairpin-helix DNA-binding motif class 1" evidence="7">
    <location>
        <begin position="74"/>
        <end position="93"/>
    </location>
</feature>
<dbReference type="Gene3D" id="2.40.50.140">
    <property type="entry name" value="Nucleic acid-binding proteins"/>
    <property type="match status" value="1"/>
</dbReference>
<comment type="domain">
    <text evidence="6">Has three domains with a flexible linker between the domains II and III and assumes an 'L' shape. Domain III is highly mobile and contacts RuvB.</text>
</comment>
<comment type="similarity">
    <text evidence="6">Belongs to the RuvA family.</text>
</comment>
<keyword evidence="8" id="KW-0378">Hydrolase</keyword>
<dbReference type="GO" id="GO:0005737">
    <property type="term" value="C:cytoplasm"/>
    <property type="evidence" value="ECO:0007669"/>
    <property type="project" value="UniProtKB-SubCell"/>
</dbReference>
<evidence type="ECO:0000256" key="1">
    <source>
        <dbReference type="ARBA" id="ARBA00022490"/>
    </source>
</evidence>
<sequence length="200" mass="20783">MIGRLRGTLVHRSHRGEVVLDVGGVGYRISVSPATSVALGNIGDEVVVHTHLHVREDALTLFGFATADGRDCFESLLGAHGVGPGLALAILSTHGPNELRRVVMEADLDALTLVPGVGRKTAARLLLELKSRLDVPEGAGFEADGGAGGTTGSPRADVRAALAALGYQPEEVRKAMGQLPSEGDLTTLVRTALQTLGPSR</sequence>
<comment type="function">
    <text evidence="6">The RuvA-RuvB-RuvC complex processes Holliday junction (HJ) DNA during genetic recombination and DNA repair, while the RuvA-RuvB complex plays an important role in the rescue of blocked DNA replication forks via replication fork reversal (RFR). RuvA specifically binds to HJ cruciform DNA, conferring on it an open structure. The RuvB hexamer acts as an ATP-dependent pump, pulling dsDNA into and through the RuvAB complex. HJ branch migration allows RuvC to scan DNA until it finds its consensus sequence, where it cleaves and resolves the cruciform DNA.</text>
</comment>
<dbReference type="InterPro" id="IPR011114">
    <property type="entry name" value="RuvA_C"/>
</dbReference>
<dbReference type="GO" id="GO:0005524">
    <property type="term" value="F:ATP binding"/>
    <property type="evidence" value="ECO:0007669"/>
    <property type="project" value="InterPro"/>
</dbReference>
<dbReference type="InterPro" id="IPR003583">
    <property type="entry name" value="Hlx-hairpin-Hlx_DNA-bd_motif"/>
</dbReference>
<dbReference type="InterPro" id="IPR010994">
    <property type="entry name" value="RuvA_2-like"/>
</dbReference>
<dbReference type="GO" id="GO:0016787">
    <property type="term" value="F:hydrolase activity"/>
    <property type="evidence" value="ECO:0007669"/>
    <property type="project" value="UniProtKB-KW"/>
</dbReference>
<evidence type="ECO:0000256" key="5">
    <source>
        <dbReference type="ARBA" id="ARBA00023204"/>
    </source>
</evidence>
<dbReference type="EMBL" id="CADCTB010000003">
    <property type="protein sequence ID" value="CAA9209993.1"/>
    <property type="molecule type" value="Genomic_DNA"/>
</dbReference>
<dbReference type="GO" id="GO:0009378">
    <property type="term" value="F:four-way junction helicase activity"/>
    <property type="evidence" value="ECO:0007669"/>
    <property type="project" value="InterPro"/>
</dbReference>
<dbReference type="SMART" id="SM00278">
    <property type="entry name" value="HhH1"/>
    <property type="match status" value="2"/>
</dbReference>
<organism evidence="8">
    <name type="scientific">uncultured Acidimicrobiales bacterium</name>
    <dbReference type="NCBI Taxonomy" id="310071"/>
    <lineage>
        <taxon>Bacteria</taxon>
        <taxon>Bacillati</taxon>
        <taxon>Actinomycetota</taxon>
        <taxon>Acidimicrobiia</taxon>
        <taxon>Acidimicrobiales</taxon>
        <taxon>environmental samples</taxon>
    </lineage>
</organism>
<accession>A0A6J4GY31</accession>
<dbReference type="HAMAP" id="MF_00031">
    <property type="entry name" value="DNA_HJ_migration_RuvA"/>
    <property type="match status" value="1"/>
</dbReference>
<evidence type="ECO:0000256" key="4">
    <source>
        <dbReference type="ARBA" id="ARBA00023172"/>
    </source>
</evidence>
<evidence type="ECO:0000259" key="7">
    <source>
        <dbReference type="SMART" id="SM00278"/>
    </source>
</evidence>
<evidence type="ECO:0000256" key="6">
    <source>
        <dbReference type="HAMAP-Rule" id="MF_00031"/>
    </source>
</evidence>
<evidence type="ECO:0000256" key="2">
    <source>
        <dbReference type="ARBA" id="ARBA00022763"/>
    </source>
</evidence>
<keyword evidence="2 6" id="KW-0227">DNA damage</keyword>
<dbReference type="Gene3D" id="1.10.150.20">
    <property type="entry name" value="5' to 3' exonuclease, C-terminal subdomain"/>
    <property type="match status" value="1"/>
</dbReference>
<proteinExistence type="inferred from homology"/>
<keyword evidence="3 6" id="KW-0238">DNA-binding</keyword>
<feature type="domain" description="Helix-hairpin-helix DNA-binding motif class 1" evidence="7">
    <location>
        <begin position="109"/>
        <end position="128"/>
    </location>
</feature>
<dbReference type="SUPFAM" id="SSF46929">
    <property type="entry name" value="DNA helicase RuvA subunit, C-terminal domain"/>
    <property type="match status" value="1"/>
</dbReference>
<dbReference type="InterPro" id="IPR000085">
    <property type="entry name" value="RuvA"/>
</dbReference>
<keyword evidence="5 6" id="KW-0234">DNA repair</keyword>
<feature type="region of interest" description="Domain III" evidence="6">
    <location>
        <begin position="151"/>
        <end position="200"/>
    </location>
</feature>
<dbReference type="GO" id="GO:0048476">
    <property type="term" value="C:Holliday junction resolvase complex"/>
    <property type="evidence" value="ECO:0007669"/>
    <property type="project" value="UniProtKB-UniRule"/>
</dbReference>
<gene>
    <name evidence="6" type="primary">ruvA</name>
    <name evidence="8" type="ORF">AVDCRST_MAG10-57</name>
</gene>
<dbReference type="Pfam" id="PF01330">
    <property type="entry name" value="RuvA_N"/>
    <property type="match status" value="1"/>
</dbReference>
<dbReference type="GO" id="GO:0000400">
    <property type="term" value="F:four-way junction DNA binding"/>
    <property type="evidence" value="ECO:0007669"/>
    <property type="project" value="UniProtKB-UniRule"/>
</dbReference>
<reference evidence="8" key="1">
    <citation type="submission" date="2020-02" db="EMBL/GenBank/DDBJ databases">
        <authorList>
            <person name="Meier V. D."/>
        </authorList>
    </citation>
    <scope>NUCLEOTIDE SEQUENCE</scope>
    <source>
        <strain evidence="8">AVDCRST_MAG10</strain>
    </source>
</reference>
<dbReference type="Pfam" id="PF07499">
    <property type="entry name" value="RuvA_C"/>
    <property type="match status" value="1"/>
</dbReference>
<name>A0A6J4GY31_9ACTN</name>
<comment type="caution">
    <text evidence="6">Lacks conserved residue(s) required for the propagation of feature annotation.</text>
</comment>
<comment type="subunit">
    <text evidence="6">Homotetramer. Forms an RuvA(8)-RuvB(12)-Holliday junction (HJ) complex. HJ DNA is sandwiched between 2 RuvA tetramers; dsDNA enters through RuvA and exits via RuvB. An RuvB hexamer assembles on each DNA strand where it exits the tetramer. Each RuvB hexamer is contacted by two RuvA subunits (via domain III) on 2 adjacent RuvB subunits; this complex drives branch migration. In the full resolvosome a probable DNA-RuvA(4)-RuvB(12)-RuvC(2) complex forms which resolves the HJ.</text>
</comment>
<dbReference type="GO" id="GO:0009379">
    <property type="term" value="C:Holliday junction helicase complex"/>
    <property type="evidence" value="ECO:0007669"/>
    <property type="project" value="InterPro"/>
</dbReference>
<dbReference type="InterPro" id="IPR036267">
    <property type="entry name" value="RuvA_C_sf"/>
</dbReference>
<protein>
    <recommendedName>
        <fullName evidence="6">Holliday junction branch migration complex subunit RuvA</fullName>
    </recommendedName>
</protein>
<dbReference type="NCBIfam" id="TIGR00084">
    <property type="entry name" value="ruvA"/>
    <property type="match status" value="1"/>
</dbReference>
<keyword evidence="1 6" id="KW-0963">Cytoplasm</keyword>
<comment type="subcellular location">
    <subcellularLocation>
        <location evidence="6">Cytoplasm</location>
    </subcellularLocation>
</comment>
<dbReference type="AlphaFoldDB" id="A0A6J4GY31"/>
<dbReference type="SUPFAM" id="SSF47781">
    <property type="entry name" value="RuvA domain 2-like"/>
    <property type="match status" value="1"/>
</dbReference>